<evidence type="ECO:0000256" key="3">
    <source>
        <dbReference type="ARBA" id="ARBA00022490"/>
    </source>
</evidence>
<dbReference type="InterPro" id="IPR023584">
    <property type="entry name" value="Ribosome_recyc_fac_dom"/>
</dbReference>
<reference evidence="6" key="1">
    <citation type="submission" date="2018-06" db="EMBL/GenBank/DDBJ databases">
        <authorList>
            <person name="Zhirakovskaya E."/>
        </authorList>
    </citation>
    <scope>NUCLEOTIDE SEQUENCE</scope>
</reference>
<comment type="similarity">
    <text evidence="2">Belongs to the RRF family.</text>
</comment>
<dbReference type="InterPro" id="IPR002661">
    <property type="entry name" value="Ribosome_recyc_fac"/>
</dbReference>
<dbReference type="FunFam" id="1.10.132.20:FF:000001">
    <property type="entry name" value="Ribosome-recycling factor"/>
    <property type="match status" value="1"/>
</dbReference>
<dbReference type="FunFam" id="3.30.1360.40:FF:000001">
    <property type="entry name" value="Ribosome-recycling factor"/>
    <property type="match status" value="1"/>
</dbReference>
<keyword evidence="4" id="KW-0648">Protein biosynthesis</keyword>
<dbReference type="Gene3D" id="3.30.1360.40">
    <property type="match status" value="1"/>
</dbReference>
<organism evidence="6">
    <name type="scientific">hydrothermal vent metagenome</name>
    <dbReference type="NCBI Taxonomy" id="652676"/>
    <lineage>
        <taxon>unclassified sequences</taxon>
        <taxon>metagenomes</taxon>
        <taxon>ecological metagenomes</taxon>
    </lineage>
</organism>
<dbReference type="NCBIfam" id="TIGR00496">
    <property type="entry name" value="frr"/>
    <property type="match status" value="1"/>
</dbReference>
<evidence type="ECO:0000259" key="5">
    <source>
        <dbReference type="Pfam" id="PF01765"/>
    </source>
</evidence>
<dbReference type="SUPFAM" id="SSF55194">
    <property type="entry name" value="Ribosome recycling factor, RRF"/>
    <property type="match status" value="1"/>
</dbReference>
<dbReference type="CDD" id="cd00520">
    <property type="entry name" value="RRF"/>
    <property type="match status" value="1"/>
</dbReference>
<gene>
    <name evidence="6" type="ORF">MNBD_DELTA04-473</name>
</gene>
<protein>
    <submittedName>
        <fullName evidence="6">Ribosome recycling factor</fullName>
    </submittedName>
</protein>
<dbReference type="InterPro" id="IPR036191">
    <property type="entry name" value="RRF_sf"/>
</dbReference>
<accession>A0A3B0V2P4</accession>
<dbReference type="AlphaFoldDB" id="A0A3B0V2P4"/>
<dbReference type="GO" id="GO:0043023">
    <property type="term" value="F:ribosomal large subunit binding"/>
    <property type="evidence" value="ECO:0007669"/>
    <property type="project" value="TreeGrafter"/>
</dbReference>
<evidence type="ECO:0000256" key="4">
    <source>
        <dbReference type="ARBA" id="ARBA00022917"/>
    </source>
</evidence>
<dbReference type="Gene3D" id="1.10.132.20">
    <property type="entry name" value="Ribosome-recycling factor"/>
    <property type="match status" value="1"/>
</dbReference>
<comment type="subcellular location">
    <subcellularLocation>
        <location evidence="1">Cytoplasm</location>
    </subcellularLocation>
</comment>
<dbReference type="HAMAP" id="MF_00040">
    <property type="entry name" value="RRF"/>
    <property type="match status" value="1"/>
</dbReference>
<keyword evidence="3" id="KW-0963">Cytoplasm</keyword>
<evidence type="ECO:0000256" key="1">
    <source>
        <dbReference type="ARBA" id="ARBA00004496"/>
    </source>
</evidence>
<feature type="domain" description="Ribosome recycling factor" evidence="5">
    <location>
        <begin position="20"/>
        <end position="183"/>
    </location>
</feature>
<proteinExistence type="inferred from homology"/>
<evidence type="ECO:0000256" key="2">
    <source>
        <dbReference type="ARBA" id="ARBA00005912"/>
    </source>
</evidence>
<dbReference type="Pfam" id="PF01765">
    <property type="entry name" value="RRF"/>
    <property type="match status" value="1"/>
</dbReference>
<dbReference type="EMBL" id="UOEY01000013">
    <property type="protein sequence ID" value="VAW35170.1"/>
    <property type="molecule type" value="Genomic_DNA"/>
</dbReference>
<dbReference type="GO" id="GO:0006412">
    <property type="term" value="P:translation"/>
    <property type="evidence" value="ECO:0007669"/>
    <property type="project" value="UniProtKB-KW"/>
</dbReference>
<evidence type="ECO:0000313" key="6">
    <source>
        <dbReference type="EMBL" id="VAW35170.1"/>
    </source>
</evidence>
<name>A0A3B0V2P4_9ZZZZ</name>
<dbReference type="GO" id="GO:0005737">
    <property type="term" value="C:cytoplasm"/>
    <property type="evidence" value="ECO:0007669"/>
    <property type="project" value="UniProtKB-SubCell"/>
</dbReference>
<dbReference type="PANTHER" id="PTHR20982">
    <property type="entry name" value="RIBOSOME RECYCLING FACTOR"/>
    <property type="match status" value="1"/>
</dbReference>
<sequence length="185" mass="21013">MSNEVIEQLREKMGSRVDALKRELVRIRTGRASLSLLDGITVEAYGSKTPLNQVATLTIPESRLIVIQPWDPQMLAVISKAIQATDLGLTPVNDGKVIRLAIPQLTEERRRELVKKVGKIAEEFKVAVRNVRREAIDLLKKQKKDKEISEDDLFRLQDEAQKETDLFIKQIDEIVAGKEKEVMEV</sequence>
<dbReference type="PANTHER" id="PTHR20982:SF3">
    <property type="entry name" value="MITOCHONDRIAL RIBOSOME RECYCLING FACTOR PSEUDO 1"/>
    <property type="match status" value="1"/>
</dbReference>